<dbReference type="EMBL" id="GBRH01159796">
    <property type="protein sequence ID" value="JAE38100.1"/>
    <property type="molecule type" value="Transcribed_RNA"/>
</dbReference>
<dbReference type="InterPro" id="IPR052259">
    <property type="entry name" value="Nucleoredoxin-like"/>
</dbReference>
<proteinExistence type="predicted"/>
<keyword evidence="2" id="KW-0520">NAD</keyword>
<dbReference type="AlphaFoldDB" id="A0A0A9HLW5"/>
<reference evidence="3" key="1">
    <citation type="submission" date="2014-09" db="EMBL/GenBank/DDBJ databases">
        <authorList>
            <person name="Magalhaes I.L.F."/>
            <person name="Oliveira U."/>
            <person name="Santos F.R."/>
            <person name="Vidigal T.H.D.A."/>
            <person name="Brescovit A.D."/>
            <person name="Santos A.J."/>
        </authorList>
    </citation>
    <scope>NUCLEOTIDE SEQUENCE</scope>
    <source>
        <tissue evidence="3">Shoot tissue taken approximately 20 cm above the soil surface</tissue>
    </source>
</reference>
<accession>A0A0A9HLW5</accession>
<evidence type="ECO:0000256" key="2">
    <source>
        <dbReference type="ARBA" id="ARBA00023027"/>
    </source>
</evidence>
<dbReference type="PANTHER" id="PTHR13871">
    <property type="entry name" value="THIOREDOXIN"/>
    <property type="match status" value="1"/>
</dbReference>
<evidence type="ECO:0000256" key="1">
    <source>
        <dbReference type="ARBA" id="ARBA00023002"/>
    </source>
</evidence>
<dbReference type="GO" id="GO:0016491">
    <property type="term" value="F:oxidoreductase activity"/>
    <property type="evidence" value="ECO:0007669"/>
    <property type="project" value="UniProtKB-KW"/>
</dbReference>
<name>A0A0A9HLW5_ARUDO</name>
<protein>
    <submittedName>
        <fullName evidence="3">Nrx1</fullName>
    </submittedName>
</protein>
<reference evidence="3" key="2">
    <citation type="journal article" date="2015" name="Data Brief">
        <title>Shoot transcriptome of the giant reed, Arundo donax.</title>
        <authorList>
            <person name="Barrero R.A."/>
            <person name="Guerrero F.D."/>
            <person name="Moolhuijzen P."/>
            <person name="Goolsby J.A."/>
            <person name="Tidwell J."/>
            <person name="Bellgard S.E."/>
            <person name="Bellgard M.I."/>
        </authorList>
    </citation>
    <scope>NUCLEOTIDE SEQUENCE</scope>
    <source>
        <tissue evidence="3">Shoot tissue taken approximately 20 cm above the soil surface</tissue>
    </source>
</reference>
<keyword evidence="1" id="KW-0560">Oxidoreductase</keyword>
<sequence length="98" mass="11151">MRKHSMHTLQRCPGWLSLSTTLKAMRALIAGLSEYGAEAYPFTREMINELKKKEKAAKDNQTIHSVLGTHTRDYLISNKGDRVPISELEVCWFVLCGQ</sequence>
<organism evidence="3">
    <name type="scientific">Arundo donax</name>
    <name type="common">Giant reed</name>
    <name type="synonym">Donax arundinaceus</name>
    <dbReference type="NCBI Taxonomy" id="35708"/>
    <lineage>
        <taxon>Eukaryota</taxon>
        <taxon>Viridiplantae</taxon>
        <taxon>Streptophyta</taxon>
        <taxon>Embryophyta</taxon>
        <taxon>Tracheophyta</taxon>
        <taxon>Spermatophyta</taxon>
        <taxon>Magnoliopsida</taxon>
        <taxon>Liliopsida</taxon>
        <taxon>Poales</taxon>
        <taxon>Poaceae</taxon>
        <taxon>PACMAD clade</taxon>
        <taxon>Arundinoideae</taxon>
        <taxon>Arundineae</taxon>
        <taxon>Arundo</taxon>
    </lineage>
</organism>
<evidence type="ECO:0000313" key="3">
    <source>
        <dbReference type="EMBL" id="JAE38100.1"/>
    </source>
</evidence>
<dbReference type="PANTHER" id="PTHR13871:SF96">
    <property type="entry name" value="THIOREDOXIN DOMAIN-CONTAINING PROTEIN"/>
    <property type="match status" value="1"/>
</dbReference>